<keyword evidence="2" id="KW-0808">Transferase</keyword>
<evidence type="ECO:0000313" key="2">
    <source>
        <dbReference type="EMBL" id="TFB21339.1"/>
    </source>
</evidence>
<dbReference type="Gene3D" id="3.40.630.30">
    <property type="match status" value="1"/>
</dbReference>
<organism evidence="2 3">
    <name type="scientific">Filobacillus milosensis</name>
    <dbReference type="NCBI Taxonomy" id="94137"/>
    <lineage>
        <taxon>Bacteria</taxon>
        <taxon>Bacillati</taxon>
        <taxon>Bacillota</taxon>
        <taxon>Bacilli</taxon>
        <taxon>Bacillales</taxon>
        <taxon>Bacillaceae</taxon>
        <taxon>Filobacillus</taxon>
    </lineage>
</organism>
<proteinExistence type="predicted"/>
<dbReference type="Pfam" id="PF00583">
    <property type="entry name" value="Acetyltransf_1"/>
    <property type="match status" value="1"/>
</dbReference>
<name>A0A4Y8IMX4_9BACI</name>
<dbReference type="RefSeq" id="WP_134340004.1">
    <property type="nucleotide sequence ID" value="NZ_SOPW01000008.1"/>
</dbReference>
<dbReference type="PROSITE" id="PS51186">
    <property type="entry name" value="GNAT"/>
    <property type="match status" value="1"/>
</dbReference>
<evidence type="ECO:0000259" key="1">
    <source>
        <dbReference type="PROSITE" id="PS51186"/>
    </source>
</evidence>
<keyword evidence="3" id="KW-1185">Reference proteome</keyword>
<dbReference type="PIRSF" id="PIRSF037663">
    <property type="entry name" value="Acetyltransf_GNAT_prd"/>
    <property type="match status" value="1"/>
</dbReference>
<dbReference type="PANTHER" id="PTHR43415:SF3">
    <property type="entry name" value="GNAT-FAMILY ACETYLTRANSFERASE"/>
    <property type="match status" value="1"/>
</dbReference>
<gene>
    <name evidence="2" type="ORF">E3U55_08465</name>
</gene>
<comment type="caution">
    <text evidence="2">The sequence shown here is derived from an EMBL/GenBank/DDBJ whole genome shotgun (WGS) entry which is preliminary data.</text>
</comment>
<sequence length="165" mass="19071">MNIRQAVINDAENLAHLISQVERESEFMLYEAGERNTSKELQEKMINYFNLQNNLAIFVAEEDHQLHGYLLVMGGQANKNKHSAYIVIGIRSQSTGQGVGTQLFQEMEKWAKEVGLHRLELTVIQHNESAFHLYKKVGFEVEGVKKDSLYIDEQYVDEYYMAKLI</sequence>
<evidence type="ECO:0000313" key="3">
    <source>
        <dbReference type="Proteomes" id="UP000297975"/>
    </source>
</evidence>
<dbReference type="GO" id="GO:0016747">
    <property type="term" value="F:acyltransferase activity, transferring groups other than amino-acyl groups"/>
    <property type="evidence" value="ECO:0007669"/>
    <property type="project" value="InterPro"/>
</dbReference>
<dbReference type="SUPFAM" id="SSF55729">
    <property type="entry name" value="Acyl-CoA N-acyltransferases (Nat)"/>
    <property type="match status" value="1"/>
</dbReference>
<dbReference type="InterPro" id="IPR016181">
    <property type="entry name" value="Acyl_CoA_acyltransferase"/>
</dbReference>
<feature type="domain" description="N-acetyltransferase" evidence="1">
    <location>
        <begin position="1"/>
        <end position="165"/>
    </location>
</feature>
<accession>A0A4Y8IMX4</accession>
<dbReference type="CDD" id="cd04301">
    <property type="entry name" value="NAT_SF"/>
    <property type="match status" value="1"/>
</dbReference>
<protein>
    <submittedName>
        <fullName evidence="2">N-acetyltransferase</fullName>
    </submittedName>
</protein>
<dbReference type="EMBL" id="SOPW01000008">
    <property type="protein sequence ID" value="TFB21339.1"/>
    <property type="molecule type" value="Genomic_DNA"/>
</dbReference>
<dbReference type="AlphaFoldDB" id="A0A4Y8IMX4"/>
<dbReference type="OrthoDB" id="9773249at2"/>
<dbReference type="InterPro" id="IPR000182">
    <property type="entry name" value="GNAT_dom"/>
</dbReference>
<dbReference type="Proteomes" id="UP000297975">
    <property type="component" value="Unassembled WGS sequence"/>
</dbReference>
<reference evidence="2 3" key="1">
    <citation type="submission" date="2019-03" db="EMBL/GenBank/DDBJ databases">
        <authorList>
            <person name="He R.-H."/>
        </authorList>
    </citation>
    <scope>NUCLEOTIDE SEQUENCE [LARGE SCALE GENOMIC DNA]</scope>
    <source>
        <strain evidence="3">SH 714</strain>
    </source>
</reference>
<dbReference type="PANTHER" id="PTHR43415">
    <property type="entry name" value="SPERMIDINE N(1)-ACETYLTRANSFERASE"/>
    <property type="match status" value="1"/>
</dbReference>
<dbReference type="InterPro" id="IPR017255">
    <property type="entry name" value="AcTrfase_GNAT_prd"/>
</dbReference>